<evidence type="ECO:0000256" key="1">
    <source>
        <dbReference type="SAM" id="SignalP"/>
    </source>
</evidence>
<organism evidence="2 3">
    <name type="scientific">Syntrophotalea carbinolica (strain DSM 2380 / NBRC 103641 / GraBd1)</name>
    <name type="common">Pelobacter carbinolicus</name>
    <dbReference type="NCBI Taxonomy" id="338963"/>
    <lineage>
        <taxon>Bacteria</taxon>
        <taxon>Pseudomonadati</taxon>
        <taxon>Thermodesulfobacteriota</taxon>
        <taxon>Desulfuromonadia</taxon>
        <taxon>Desulfuromonadales</taxon>
        <taxon>Syntrophotaleaceae</taxon>
        <taxon>Syntrophotalea</taxon>
    </lineage>
</organism>
<dbReference type="Proteomes" id="UP000002534">
    <property type="component" value="Chromosome"/>
</dbReference>
<feature type="signal peptide" evidence="1">
    <location>
        <begin position="1"/>
        <end position="23"/>
    </location>
</feature>
<evidence type="ECO:0000313" key="3">
    <source>
        <dbReference type="Proteomes" id="UP000002534"/>
    </source>
</evidence>
<dbReference type="EMBL" id="CP000142">
    <property type="protein sequence ID" value="ABI81829.1"/>
    <property type="molecule type" value="Genomic_DNA"/>
</dbReference>
<feature type="chain" id="PRO_5004170005" evidence="1">
    <location>
        <begin position="24"/>
        <end position="68"/>
    </location>
</feature>
<reference evidence="3" key="1">
    <citation type="submission" date="2005-10" db="EMBL/GenBank/DDBJ databases">
        <title>Complete sequence of Pelobacter carbinolicus DSM 2380.</title>
        <authorList>
            <person name="Copeland A."/>
            <person name="Lucas S."/>
            <person name="Lapidus A."/>
            <person name="Barry K."/>
            <person name="Detter J.C."/>
            <person name="Glavina T."/>
            <person name="Hammon N."/>
            <person name="Israni S."/>
            <person name="Pitluck S."/>
            <person name="Chertkov O."/>
            <person name="Schmutz J."/>
            <person name="Larimer F."/>
            <person name="Land M."/>
            <person name="Kyrpides N."/>
            <person name="Ivanova N."/>
            <person name="Richardson P."/>
        </authorList>
    </citation>
    <scope>NUCLEOTIDE SEQUENCE [LARGE SCALE GENOMIC DNA]</scope>
    <source>
        <strain evidence="3">DSM 2380 / NBRC 103641 / GraBd1</strain>
    </source>
</reference>
<gene>
    <name evidence="2" type="ordered locus">Pcar_3209</name>
</gene>
<sequence>MRGLWRVLLVSACGGLMALAALAGQVGYGDDFGRPGLNNKSGGDATIHSIQGHTVTTAGMSSSTTESL</sequence>
<dbReference type="RefSeq" id="WP_011340186.1">
    <property type="nucleotide sequence ID" value="NC_007498.2"/>
</dbReference>
<evidence type="ECO:0000313" key="2">
    <source>
        <dbReference type="EMBL" id="ABI81829.1"/>
    </source>
</evidence>
<reference evidence="2 3" key="2">
    <citation type="journal article" date="2012" name="BMC Genomics">
        <title>The genome of Pelobacter carbinolicus reveals surprising metabolic capabilities and physiological features.</title>
        <authorList>
            <person name="Aklujkar M."/>
            <person name="Haveman S.A."/>
            <person name="Didonato R.Jr."/>
            <person name="Chertkov O."/>
            <person name="Han C.S."/>
            <person name="Land M.L."/>
            <person name="Brown P."/>
            <person name="Lovley D.R."/>
        </authorList>
    </citation>
    <scope>NUCLEOTIDE SEQUENCE [LARGE SCALE GENOMIC DNA]</scope>
    <source>
        <strain evidence="3">DSM 2380 / NBRC 103641 / GraBd1</strain>
    </source>
</reference>
<accession>Q0C6V8</accession>
<keyword evidence="3" id="KW-1185">Reference proteome</keyword>
<proteinExistence type="predicted"/>
<protein>
    <submittedName>
        <fullName evidence="2">Uncharacterized protein</fullName>
    </submittedName>
</protein>
<keyword evidence="1" id="KW-0732">Signal</keyword>
<name>Q0C6V8_SYNC1</name>
<dbReference type="STRING" id="338963.Pcar_3209"/>
<dbReference type="HOGENOM" id="CLU_2790246_0_0_7"/>
<dbReference type="KEGG" id="pca:Pcar_3209"/>
<dbReference type="AlphaFoldDB" id="Q0C6V8"/>